<keyword evidence="2" id="KW-0472">Membrane</keyword>
<sequence>VFSRKSSKFLAYFAILITVGTLGFYFFGGSEWSLIDSFYMTIITLTTVGFGEVHPLDDLGRLWTSFVIIFGVSGFLYMISEFGAELIEFRVYQENQKKRKISKMKNHYIICGYGRMGAVIAKELHDKDYPFVIVELEQDKVDKITEIGYKSVLGDATIEKTLEEAGIHQAAGIVVCLNNDPDNLFVTLTARSLNHDAFLVSRCSQINNKPKLKQAGANKVVNPYTAGGHRMAELLISPELEDTVSLSLKQGIVDLAIDEVNLTNLNSFHGVKIKDSKIREEFNLIIVGLVNGDGSYDINPDPELQLTADHIVMVMGQKRQLQQFKDKFPSHI</sequence>
<feature type="transmembrane region" description="Helical" evidence="2">
    <location>
        <begin position="9"/>
        <end position="27"/>
    </location>
</feature>
<protein>
    <recommendedName>
        <fullName evidence="3">RCK N-terminal domain-containing protein</fullName>
    </recommendedName>
</protein>
<dbReference type="Gene3D" id="3.30.70.1450">
    <property type="entry name" value="Regulator of K+ conductance, C-terminal domain"/>
    <property type="match status" value="1"/>
</dbReference>
<gene>
    <name evidence="4" type="ORF">METZ01_LOCUS104049</name>
</gene>
<dbReference type="InterPro" id="IPR013099">
    <property type="entry name" value="K_chnl_dom"/>
</dbReference>
<feature type="non-terminal residue" evidence="4">
    <location>
        <position position="1"/>
    </location>
</feature>
<dbReference type="Pfam" id="PF07885">
    <property type="entry name" value="Ion_trans_2"/>
    <property type="match status" value="1"/>
</dbReference>
<feature type="domain" description="RCK N-terminal" evidence="3">
    <location>
        <begin position="105"/>
        <end position="222"/>
    </location>
</feature>
<evidence type="ECO:0000256" key="2">
    <source>
        <dbReference type="SAM" id="Phobius"/>
    </source>
</evidence>
<dbReference type="EMBL" id="UINC01011627">
    <property type="protein sequence ID" value="SVA51195.1"/>
    <property type="molecule type" value="Genomic_DNA"/>
</dbReference>
<dbReference type="Pfam" id="PF02254">
    <property type="entry name" value="TrkA_N"/>
    <property type="match status" value="1"/>
</dbReference>
<dbReference type="SUPFAM" id="SSF116726">
    <property type="entry name" value="TrkA C-terminal domain-like"/>
    <property type="match status" value="1"/>
</dbReference>
<feature type="transmembrane region" description="Helical" evidence="2">
    <location>
        <begin position="33"/>
        <end position="50"/>
    </location>
</feature>
<dbReference type="GO" id="GO:0006813">
    <property type="term" value="P:potassium ion transport"/>
    <property type="evidence" value="ECO:0007669"/>
    <property type="project" value="InterPro"/>
</dbReference>
<dbReference type="Pfam" id="PF02080">
    <property type="entry name" value="TrkA_C"/>
    <property type="match status" value="1"/>
</dbReference>
<dbReference type="InterPro" id="IPR050721">
    <property type="entry name" value="Trk_Ktr_HKT_K-transport"/>
</dbReference>
<dbReference type="AlphaFoldDB" id="A0A381WFE9"/>
<evidence type="ECO:0000259" key="3">
    <source>
        <dbReference type="PROSITE" id="PS51201"/>
    </source>
</evidence>
<keyword evidence="2" id="KW-0812">Transmembrane</keyword>
<dbReference type="InterPro" id="IPR036291">
    <property type="entry name" value="NAD(P)-bd_dom_sf"/>
</dbReference>
<keyword evidence="2" id="KW-1133">Transmembrane helix</keyword>
<proteinExistence type="predicted"/>
<dbReference type="InterPro" id="IPR003148">
    <property type="entry name" value="RCK_N"/>
</dbReference>
<accession>A0A381WFE9</accession>
<dbReference type="PANTHER" id="PTHR43833:SF9">
    <property type="entry name" value="POTASSIUM CHANNEL PROTEIN YUGO-RELATED"/>
    <property type="match status" value="1"/>
</dbReference>
<organism evidence="4">
    <name type="scientific">marine metagenome</name>
    <dbReference type="NCBI Taxonomy" id="408172"/>
    <lineage>
        <taxon>unclassified sequences</taxon>
        <taxon>metagenomes</taxon>
        <taxon>ecological metagenomes</taxon>
    </lineage>
</organism>
<dbReference type="SUPFAM" id="SSF51735">
    <property type="entry name" value="NAD(P)-binding Rossmann-fold domains"/>
    <property type="match status" value="1"/>
</dbReference>
<dbReference type="InterPro" id="IPR006037">
    <property type="entry name" value="RCK_C"/>
</dbReference>
<dbReference type="SUPFAM" id="SSF81324">
    <property type="entry name" value="Voltage-gated potassium channels"/>
    <property type="match status" value="1"/>
</dbReference>
<feature type="transmembrane region" description="Helical" evidence="2">
    <location>
        <begin position="62"/>
        <end position="80"/>
    </location>
</feature>
<dbReference type="InterPro" id="IPR036721">
    <property type="entry name" value="RCK_C_sf"/>
</dbReference>
<dbReference type="Gene3D" id="3.40.50.720">
    <property type="entry name" value="NAD(P)-binding Rossmann-like Domain"/>
    <property type="match status" value="1"/>
</dbReference>
<dbReference type="GO" id="GO:0008324">
    <property type="term" value="F:monoatomic cation transmembrane transporter activity"/>
    <property type="evidence" value="ECO:0007669"/>
    <property type="project" value="InterPro"/>
</dbReference>
<dbReference type="PROSITE" id="PS51201">
    <property type="entry name" value="RCK_N"/>
    <property type="match status" value="1"/>
</dbReference>
<dbReference type="Gene3D" id="1.10.287.70">
    <property type="match status" value="1"/>
</dbReference>
<evidence type="ECO:0000313" key="4">
    <source>
        <dbReference type="EMBL" id="SVA51195.1"/>
    </source>
</evidence>
<dbReference type="GO" id="GO:0005886">
    <property type="term" value="C:plasma membrane"/>
    <property type="evidence" value="ECO:0007669"/>
    <property type="project" value="UniProtKB-SubCell"/>
</dbReference>
<dbReference type="PANTHER" id="PTHR43833">
    <property type="entry name" value="POTASSIUM CHANNEL PROTEIN 2-RELATED-RELATED"/>
    <property type="match status" value="1"/>
</dbReference>
<name>A0A381WFE9_9ZZZZ</name>
<evidence type="ECO:0000256" key="1">
    <source>
        <dbReference type="ARBA" id="ARBA00004651"/>
    </source>
</evidence>
<comment type="subcellular location">
    <subcellularLocation>
        <location evidence="1">Cell membrane</location>
        <topology evidence="1">Multi-pass membrane protein</topology>
    </subcellularLocation>
</comment>
<reference evidence="4" key="1">
    <citation type="submission" date="2018-05" db="EMBL/GenBank/DDBJ databases">
        <authorList>
            <person name="Lanie J.A."/>
            <person name="Ng W.-L."/>
            <person name="Kazmierczak K.M."/>
            <person name="Andrzejewski T.M."/>
            <person name="Davidsen T.M."/>
            <person name="Wayne K.J."/>
            <person name="Tettelin H."/>
            <person name="Glass J.I."/>
            <person name="Rusch D."/>
            <person name="Podicherti R."/>
            <person name="Tsui H.-C.T."/>
            <person name="Winkler M.E."/>
        </authorList>
    </citation>
    <scope>NUCLEOTIDE SEQUENCE</scope>
</reference>